<dbReference type="AlphaFoldDB" id="A0A1G7MJP6"/>
<organism evidence="6 7">
    <name type="scientific">Lentzea fradiae</name>
    <dbReference type="NCBI Taxonomy" id="200378"/>
    <lineage>
        <taxon>Bacteria</taxon>
        <taxon>Bacillati</taxon>
        <taxon>Actinomycetota</taxon>
        <taxon>Actinomycetes</taxon>
        <taxon>Pseudonocardiales</taxon>
        <taxon>Pseudonocardiaceae</taxon>
        <taxon>Lentzea</taxon>
    </lineage>
</organism>
<dbReference type="GO" id="GO:0006508">
    <property type="term" value="P:proteolysis"/>
    <property type="evidence" value="ECO:0007669"/>
    <property type="project" value="UniProtKB-KW"/>
</dbReference>
<evidence type="ECO:0000256" key="1">
    <source>
        <dbReference type="ARBA" id="ARBA00007664"/>
    </source>
</evidence>
<comment type="similarity">
    <text evidence="1">Belongs to the peptidase S1 family.</text>
</comment>
<keyword evidence="3" id="KW-0378">Hydrolase</keyword>
<dbReference type="RefSeq" id="WP_090046300.1">
    <property type="nucleotide sequence ID" value="NZ_FNCC01000002.1"/>
</dbReference>
<evidence type="ECO:0000313" key="7">
    <source>
        <dbReference type="Proteomes" id="UP000199623"/>
    </source>
</evidence>
<reference evidence="7" key="1">
    <citation type="submission" date="2016-10" db="EMBL/GenBank/DDBJ databases">
        <authorList>
            <person name="Varghese N."/>
            <person name="Submissions S."/>
        </authorList>
    </citation>
    <scope>NUCLEOTIDE SEQUENCE [LARGE SCALE GENOMIC DNA]</scope>
    <source>
        <strain evidence="7">CGMCC 4.3506</strain>
    </source>
</reference>
<dbReference type="Gene3D" id="2.40.10.10">
    <property type="entry name" value="Trypsin-like serine proteases"/>
    <property type="match status" value="2"/>
</dbReference>
<accession>A0A1G7MJP6</accession>
<name>A0A1G7MJP6_9PSEU</name>
<gene>
    <name evidence="6" type="ORF">SAMN05216553_102364</name>
</gene>
<proteinExistence type="inferred from homology"/>
<keyword evidence="2" id="KW-0645">Protease</keyword>
<keyword evidence="4" id="KW-0720">Serine protease</keyword>
<dbReference type="InterPro" id="IPR001316">
    <property type="entry name" value="Pept_S1A_streptogrisin"/>
</dbReference>
<dbReference type="InterPro" id="IPR009003">
    <property type="entry name" value="Peptidase_S1_PA"/>
</dbReference>
<keyword evidence="5" id="KW-1015">Disulfide bond</keyword>
<dbReference type="PRINTS" id="PR00861">
    <property type="entry name" value="ALYTICPTASE"/>
</dbReference>
<evidence type="ECO:0000256" key="3">
    <source>
        <dbReference type="ARBA" id="ARBA00022801"/>
    </source>
</evidence>
<sequence length="335" mass="35063">MSYLDDAVRAAIRPVKRGVEDELLARPGVIGVDIGEKVTGGLPTGRAAIVVYVRAKGPGHPWQIPPEVRGVPTDVVAETIVLHRAMVTRPAETVAAERHQVLRGGIGIGPARSFRVVPPEVPKAGEYVIAGTLGAFAVTRDEHRKVLGLTTFHVGCADDSWSVGDGFVHPSRVDGGVPGADEVAVLDRAALAGSVCAAGLWTGSRPVRAEVVDIGAVTGDAEARIGSTVRKRGRTTRLTYGVVASVDATIRLDFGGGIGVRTVRDQVRVHSADRFGDHGDSGAVLVDADNRVVGLYVAGSGRTGFANPVRPLLRQLDVELLTAGAPWSRRTGRGA</sequence>
<evidence type="ECO:0000256" key="5">
    <source>
        <dbReference type="ARBA" id="ARBA00023157"/>
    </source>
</evidence>
<dbReference type="STRING" id="200378.SAMN05216553_102364"/>
<dbReference type="Proteomes" id="UP000199623">
    <property type="component" value="Unassembled WGS sequence"/>
</dbReference>
<evidence type="ECO:0008006" key="8">
    <source>
        <dbReference type="Google" id="ProtNLM"/>
    </source>
</evidence>
<evidence type="ECO:0000313" key="6">
    <source>
        <dbReference type="EMBL" id="SDF61943.1"/>
    </source>
</evidence>
<protein>
    <recommendedName>
        <fullName evidence="8">Trypsin-like peptidase domain-containing protein</fullName>
    </recommendedName>
</protein>
<dbReference type="SUPFAM" id="SSF50494">
    <property type="entry name" value="Trypsin-like serine proteases"/>
    <property type="match status" value="1"/>
</dbReference>
<dbReference type="GO" id="GO:0004252">
    <property type="term" value="F:serine-type endopeptidase activity"/>
    <property type="evidence" value="ECO:0007669"/>
    <property type="project" value="InterPro"/>
</dbReference>
<dbReference type="OrthoDB" id="1491548at2"/>
<evidence type="ECO:0000256" key="4">
    <source>
        <dbReference type="ARBA" id="ARBA00022825"/>
    </source>
</evidence>
<dbReference type="EMBL" id="FNCC01000002">
    <property type="protein sequence ID" value="SDF61943.1"/>
    <property type="molecule type" value="Genomic_DNA"/>
</dbReference>
<evidence type="ECO:0000256" key="2">
    <source>
        <dbReference type="ARBA" id="ARBA00022670"/>
    </source>
</evidence>
<keyword evidence="7" id="KW-1185">Reference proteome</keyword>
<dbReference type="InterPro" id="IPR043504">
    <property type="entry name" value="Peptidase_S1_PA_chymotrypsin"/>
</dbReference>